<accession>A0ABT8Y5N6</accession>
<comment type="caution">
    <text evidence="1">The sequence shown here is derived from an EMBL/GenBank/DDBJ whole genome shotgun (WGS) entry which is preliminary data.</text>
</comment>
<keyword evidence="2" id="KW-1185">Reference proteome</keyword>
<gene>
    <name evidence="1" type="ORF">Q4F19_02370</name>
</gene>
<proteinExistence type="predicted"/>
<dbReference type="RefSeq" id="WP_303539531.1">
    <property type="nucleotide sequence ID" value="NZ_JAUOTP010000001.1"/>
</dbReference>
<organism evidence="1 2">
    <name type="scientific">Sphingomonas natans</name>
    <dbReference type="NCBI Taxonomy" id="3063330"/>
    <lineage>
        <taxon>Bacteria</taxon>
        <taxon>Pseudomonadati</taxon>
        <taxon>Pseudomonadota</taxon>
        <taxon>Alphaproteobacteria</taxon>
        <taxon>Sphingomonadales</taxon>
        <taxon>Sphingomonadaceae</taxon>
        <taxon>Sphingomonas</taxon>
    </lineage>
</organism>
<dbReference type="EMBL" id="JAUOTP010000001">
    <property type="protein sequence ID" value="MDO6413218.1"/>
    <property type="molecule type" value="Genomic_DNA"/>
</dbReference>
<evidence type="ECO:0000313" key="1">
    <source>
        <dbReference type="EMBL" id="MDO6413218.1"/>
    </source>
</evidence>
<evidence type="ECO:0000313" key="2">
    <source>
        <dbReference type="Proteomes" id="UP001169764"/>
    </source>
</evidence>
<dbReference type="Proteomes" id="UP001169764">
    <property type="component" value="Unassembled WGS sequence"/>
</dbReference>
<protein>
    <submittedName>
        <fullName evidence="1">Uncharacterized protein</fullName>
    </submittedName>
</protein>
<name>A0ABT8Y5N6_9SPHN</name>
<reference evidence="1" key="1">
    <citation type="submission" date="2023-07" db="EMBL/GenBank/DDBJ databases">
        <authorList>
            <person name="Kim M."/>
        </authorList>
    </citation>
    <scope>NUCLEOTIDE SEQUENCE</scope>
    <source>
        <strain evidence="1">BIUV-7</strain>
    </source>
</reference>
<sequence>MILTAARRLHWRLLLVASALFVGIALLFATHLTETPQTMIAASRAALMVGLLGLRMVASGVSDEASTDGD</sequence>